<evidence type="ECO:0008006" key="4">
    <source>
        <dbReference type="Google" id="ProtNLM"/>
    </source>
</evidence>
<proteinExistence type="predicted"/>
<evidence type="ECO:0000256" key="1">
    <source>
        <dbReference type="SAM" id="MobiDB-lite"/>
    </source>
</evidence>
<dbReference type="EMBL" id="JBHUKR010000022">
    <property type="protein sequence ID" value="MFD2421705.1"/>
    <property type="molecule type" value="Genomic_DNA"/>
</dbReference>
<reference evidence="3" key="1">
    <citation type="journal article" date="2019" name="Int. J. Syst. Evol. Microbiol.">
        <title>The Global Catalogue of Microorganisms (GCM) 10K type strain sequencing project: providing services to taxonomists for standard genome sequencing and annotation.</title>
        <authorList>
            <consortium name="The Broad Institute Genomics Platform"/>
            <consortium name="The Broad Institute Genome Sequencing Center for Infectious Disease"/>
            <person name="Wu L."/>
            <person name="Ma J."/>
        </authorList>
    </citation>
    <scope>NUCLEOTIDE SEQUENCE [LARGE SCALE GENOMIC DNA]</scope>
    <source>
        <strain evidence="3">CGMCC 4.7645</strain>
    </source>
</reference>
<feature type="region of interest" description="Disordered" evidence="1">
    <location>
        <begin position="27"/>
        <end position="55"/>
    </location>
</feature>
<keyword evidence="3" id="KW-1185">Reference proteome</keyword>
<dbReference type="RefSeq" id="WP_378270434.1">
    <property type="nucleotide sequence ID" value="NZ_JBHUKR010000022.1"/>
</dbReference>
<accession>A0ABW5G505</accession>
<comment type="caution">
    <text evidence="2">The sequence shown here is derived from an EMBL/GenBank/DDBJ whole genome shotgun (WGS) entry which is preliminary data.</text>
</comment>
<gene>
    <name evidence="2" type="ORF">ACFSXZ_35770</name>
</gene>
<name>A0ABW5G505_9PSEU</name>
<sequence length="55" mass="6113">MRTAPKTVLAAVALIAVIAWTMLPRRREPGPEQWMAGRRAARDASATVPKQRETK</sequence>
<protein>
    <recommendedName>
        <fullName evidence="4">MYXO-CTERM domain-containing protein</fullName>
    </recommendedName>
</protein>
<evidence type="ECO:0000313" key="2">
    <source>
        <dbReference type="EMBL" id="MFD2421705.1"/>
    </source>
</evidence>
<organism evidence="2 3">
    <name type="scientific">Amycolatopsis pigmentata</name>
    <dbReference type="NCBI Taxonomy" id="450801"/>
    <lineage>
        <taxon>Bacteria</taxon>
        <taxon>Bacillati</taxon>
        <taxon>Actinomycetota</taxon>
        <taxon>Actinomycetes</taxon>
        <taxon>Pseudonocardiales</taxon>
        <taxon>Pseudonocardiaceae</taxon>
        <taxon>Amycolatopsis</taxon>
    </lineage>
</organism>
<evidence type="ECO:0000313" key="3">
    <source>
        <dbReference type="Proteomes" id="UP001597417"/>
    </source>
</evidence>
<dbReference type="Proteomes" id="UP001597417">
    <property type="component" value="Unassembled WGS sequence"/>
</dbReference>